<dbReference type="InParanoid" id="A0A078AGJ8"/>
<proteinExistence type="predicted"/>
<reference evidence="1 2" key="1">
    <citation type="submission" date="2014-06" db="EMBL/GenBank/DDBJ databases">
        <authorList>
            <person name="Swart Estienne"/>
        </authorList>
    </citation>
    <scope>NUCLEOTIDE SEQUENCE [LARGE SCALE GENOMIC DNA]</scope>
    <source>
        <strain evidence="1 2">130c</strain>
    </source>
</reference>
<evidence type="ECO:0000313" key="1">
    <source>
        <dbReference type="EMBL" id="CDW80662.1"/>
    </source>
</evidence>
<evidence type="ECO:0000313" key="2">
    <source>
        <dbReference type="Proteomes" id="UP000039865"/>
    </source>
</evidence>
<dbReference type="Proteomes" id="UP000039865">
    <property type="component" value="Unassembled WGS sequence"/>
</dbReference>
<keyword evidence="2" id="KW-1185">Reference proteome</keyword>
<organism evidence="1 2">
    <name type="scientific">Stylonychia lemnae</name>
    <name type="common">Ciliate</name>
    <dbReference type="NCBI Taxonomy" id="5949"/>
    <lineage>
        <taxon>Eukaryota</taxon>
        <taxon>Sar</taxon>
        <taxon>Alveolata</taxon>
        <taxon>Ciliophora</taxon>
        <taxon>Intramacronucleata</taxon>
        <taxon>Spirotrichea</taxon>
        <taxon>Stichotrichia</taxon>
        <taxon>Sporadotrichida</taxon>
        <taxon>Oxytrichidae</taxon>
        <taxon>Stylonychinae</taxon>
        <taxon>Stylonychia</taxon>
    </lineage>
</organism>
<sequence>MLLVYLQQTVIGSRIIIILSAVIKGDANFQKEDYEVKHLEQRFLKAKYSDQIAGEINCQITNYFKTIKLLWLILNIDVCQNFKQYTPNQSYYHSLNVYG</sequence>
<protein>
    <submittedName>
        <fullName evidence="1">Uncharacterized protein</fullName>
    </submittedName>
</protein>
<gene>
    <name evidence="1" type="primary">Contig17056.g18168</name>
    <name evidence="1" type="ORF">STYLEM_9665</name>
</gene>
<dbReference type="AlphaFoldDB" id="A0A078AGJ8"/>
<dbReference type="EMBL" id="CCKQ01009196">
    <property type="protein sequence ID" value="CDW80662.1"/>
    <property type="molecule type" value="Genomic_DNA"/>
</dbReference>
<name>A0A078AGJ8_STYLE</name>
<accession>A0A078AGJ8</accession>